<protein>
    <submittedName>
        <fullName evidence="1">Uncharacterized protein</fullName>
    </submittedName>
</protein>
<reference evidence="1 2" key="1">
    <citation type="submission" date="2015-05" db="EMBL/GenBank/DDBJ databases">
        <title>Whole genome sequence and identification of bacterial endophytes from Costus igneus.</title>
        <authorList>
            <person name="Lee Y.P."/>
            <person name="Gan H.M."/>
            <person name="Eng W."/>
            <person name="Wheatley M.S."/>
            <person name="Caraballo A."/>
            <person name="Polter S."/>
            <person name="Savka M.A."/>
            <person name="Hudson A.O."/>
        </authorList>
    </citation>
    <scope>NUCLEOTIDE SEQUENCE [LARGE SCALE GENOMIC DNA]</scope>
    <source>
        <strain evidence="1 2">RIT375</strain>
    </source>
</reference>
<gene>
    <name evidence="1" type="ORF">ABW01_04585</name>
</gene>
<evidence type="ECO:0000313" key="1">
    <source>
        <dbReference type="EMBL" id="KLV20218.1"/>
    </source>
</evidence>
<name>A0A0J1I2S6_BACAN</name>
<sequence>MLSKKQIGYVLVLVGFFTLIITTLFFQDYEYIRYIKGAGLICWVVSIFLIPDYEPNKVSKGR</sequence>
<dbReference type="RefSeq" id="WP_000949423.1">
    <property type="nucleotide sequence ID" value="NZ_JARLDC010000014.1"/>
</dbReference>
<dbReference type="AlphaFoldDB" id="A0A0J1I2S6"/>
<dbReference type="Proteomes" id="UP000035904">
    <property type="component" value="Unassembled WGS sequence"/>
</dbReference>
<dbReference type="EMBL" id="LDPG01000002">
    <property type="protein sequence ID" value="KLV20218.1"/>
    <property type="molecule type" value="Genomic_DNA"/>
</dbReference>
<evidence type="ECO:0000313" key="2">
    <source>
        <dbReference type="Proteomes" id="UP000035904"/>
    </source>
</evidence>
<comment type="caution">
    <text evidence="1">The sequence shown here is derived from an EMBL/GenBank/DDBJ whole genome shotgun (WGS) entry which is preliminary data.</text>
</comment>
<organism evidence="1 2">
    <name type="scientific">Bacillus anthracis</name>
    <name type="common">anthrax bacterium</name>
    <dbReference type="NCBI Taxonomy" id="1392"/>
    <lineage>
        <taxon>Bacteria</taxon>
        <taxon>Bacillati</taxon>
        <taxon>Bacillota</taxon>
        <taxon>Bacilli</taxon>
        <taxon>Bacillales</taxon>
        <taxon>Bacillaceae</taxon>
        <taxon>Bacillus</taxon>
        <taxon>Bacillus cereus group</taxon>
    </lineage>
</organism>
<proteinExistence type="predicted"/>
<dbReference type="PATRIC" id="fig|1392.242.peg.2484"/>
<accession>A0A0J1I2S6</accession>